<protein>
    <submittedName>
        <fullName evidence="2">Uncharacterized protein</fullName>
    </submittedName>
</protein>
<keyword evidence="3" id="KW-1185">Reference proteome</keyword>
<accession>A0ABR2YVR1</accession>
<feature type="transmembrane region" description="Helical" evidence="1">
    <location>
        <begin position="222"/>
        <end position="245"/>
    </location>
</feature>
<dbReference type="EMBL" id="JALJOT010000004">
    <property type="protein sequence ID" value="KAK9915840.1"/>
    <property type="molecule type" value="Genomic_DNA"/>
</dbReference>
<feature type="transmembrane region" description="Helical" evidence="1">
    <location>
        <begin position="161"/>
        <end position="180"/>
    </location>
</feature>
<keyword evidence="1" id="KW-1133">Transmembrane helix</keyword>
<dbReference type="Proteomes" id="UP001491310">
    <property type="component" value="Unassembled WGS sequence"/>
</dbReference>
<organism evidence="2 3">
    <name type="scientific">Coccomyxa subellipsoidea</name>
    <dbReference type="NCBI Taxonomy" id="248742"/>
    <lineage>
        <taxon>Eukaryota</taxon>
        <taxon>Viridiplantae</taxon>
        <taxon>Chlorophyta</taxon>
        <taxon>core chlorophytes</taxon>
        <taxon>Trebouxiophyceae</taxon>
        <taxon>Trebouxiophyceae incertae sedis</taxon>
        <taxon>Coccomyxaceae</taxon>
        <taxon>Coccomyxa</taxon>
    </lineage>
</organism>
<keyword evidence="1" id="KW-0812">Transmembrane</keyword>
<gene>
    <name evidence="2" type="ORF">WJX75_004952</name>
</gene>
<evidence type="ECO:0000256" key="1">
    <source>
        <dbReference type="SAM" id="Phobius"/>
    </source>
</evidence>
<feature type="transmembrane region" description="Helical" evidence="1">
    <location>
        <begin position="192"/>
        <end position="216"/>
    </location>
</feature>
<name>A0ABR2YVR1_9CHLO</name>
<reference evidence="2 3" key="1">
    <citation type="journal article" date="2024" name="Nat. Commun.">
        <title>Phylogenomics reveals the evolutionary origins of lichenization in chlorophyte algae.</title>
        <authorList>
            <person name="Puginier C."/>
            <person name="Libourel C."/>
            <person name="Otte J."/>
            <person name="Skaloud P."/>
            <person name="Haon M."/>
            <person name="Grisel S."/>
            <person name="Petersen M."/>
            <person name="Berrin J.G."/>
            <person name="Delaux P.M."/>
            <person name="Dal Grande F."/>
            <person name="Keller J."/>
        </authorList>
    </citation>
    <scope>NUCLEOTIDE SEQUENCE [LARGE SCALE GENOMIC DNA]</scope>
    <source>
        <strain evidence="2 3">SAG 216-7</strain>
    </source>
</reference>
<evidence type="ECO:0000313" key="3">
    <source>
        <dbReference type="Proteomes" id="UP001491310"/>
    </source>
</evidence>
<sequence>MHALVLFFKVGPDKALVLATQHIPNQVSQDVGYVDITALEEAIGDTGAVRAVSVGAHLRTIGGEFILLEKGLIAGGLTTRQCLADVSEHPHVAIKAIKTLFTDDNVAIGNDACQALYYSARGDEEKMKARGITINETSATGSSAAKAEWWHKAGAAIYNNGGAYFMVVLWCLLIGLWRLWTLSPITHDLRYVYLRMVFGHLFWSTVGVFAAAVSHWEASGPVLGWSIPVSVTMWFTTFIMGFAYWEKDGLPDGESSVAFDVWVQPYLLDALRTSNTLTT</sequence>
<keyword evidence="1" id="KW-0472">Membrane</keyword>
<proteinExistence type="predicted"/>
<comment type="caution">
    <text evidence="2">The sequence shown here is derived from an EMBL/GenBank/DDBJ whole genome shotgun (WGS) entry which is preliminary data.</text>
</comment>
<evidence type="ECO:0000313" key="2">
    <source>
        <dbReference type="EMBL" id="KAK9915840.1"/>
    </source>
</evidence>